<sequence>MLHNNTVNSEISKRCQFVAQIQNAGRSLFWGEEFFWMRLKGHDAADQASILGAIDKFLKQGAMTPVHAIEITDG</sequence>
<evidence type="ECO:0000313" key="2">
    <source>
        <dbReference type="Proteomes" id="UP001211204"/>
    </source>
</evidence>
<proteinExistence type="predicted"/>
<evidence type="ECO:0000313" key="1">
    <source>
        <dbReference type="EMBL" id="BDT79663.1"/>
    </source>
</evidence>
<gene>
    <name evidence="1" type="ORF">PKF032_15510</name>
</gene>
<organism evidence="1 2">
    <name type="scientific">Polynucleobacter yangtzensis</name>
    <dbReference type="NCBI Taxonomy" id="1743159"/>
    <lineage>
        <taxon>Bacteria</taxon>
        <taxon>Pseudomonadati</taxon>
        <taxon>Pseudomonadota</taxon>
        <taxon>Betaproteobacteria</taxon>
        <taxon>Burkholderiales</taxon>
        <taxon>Burkholderiaceae</taxon>
        <taxon>Polynucleobacter</taxon>
    </lineage>
</organism>
<protein>
    <submittedName>
        <fullName evidence="1">Uncharacterized protein</fullName>
    </submittedName>
</protein>
<name>A0ABN6TUC7_9BURK</name>
<accession>A0ABN6TUC7</accession>
<keyword evidence="2" id="KW-1185">Reference proteome</keyword>
<dbReference type="Proteomes" id="UP001211204">
    <property type="component" value="Chromosome"/>
</dbReference>
<dbReference type="EMBL" id="AP026974">
    <property type="protein sequence ID" value="BDT79663.1"/>
    <property type="molecule type" value="Genomic_DNA"/>
</dbReference>
<reference evidence="1 2" key="1">
    <citation type="submission" date="2022-11" db="EMBL/GenBank/DDBJ databases">
        <title>Complete Genome Sequences of three Polynucleobacter sp. Subcluster PnecC Strains KF022, KF023, and KF032 Isolated from a Shallow Eutrophic Lake in Japan.</title>
        <authorList>
            <person name="Ogata Y."/>
            <person name="Watanabe K."/>
            <person name="Takemine S."/>
            <person name="Shindo C."/>
            <person name="Kurokawa R."/>
            <person name="Suda W."/>
        </authorList>
    </citation>
    <scope>NUCLEOTIDE SEQUENCE [LARGE SCALE GENOMIC DNA]</scope>
    <source>
        <strain evidence="1 2">KF032</strain>
    </source>
</reference>